<keyword evidence="2" id="KW-0472">Membrane</keyword>
<proteinExistence type="predicted"/>
<dbReference type="AlphaFoldDB" id="A0A329QR32"/>
<keyword evidence="2" id="KW-1133">Transmembrane helix</keyword>
<feature type="region of interest" description="Disordered" evidence="1">
    <location>
        <begin position="1"/>
        <end position="24"/>
    </location>
</feature>
<evidence type="ECO:0000256" key="1">
    <source>
        <dbReference type="SAM" id="MobiDB-lite"/>
    </source>
</evidence>
<evidence type="ECO:0000313" key="3">
    <source>
        <dbReference type="EMBL" id="RAW13832.1"/>
    </source>
</evidence>
<evidence type="ECO:0000256" key="2">
    <source>
        <dbReference type="SAM" id="Phobius"/>
    </source>
</evidence>
<feature type="compositionally biased region" description="Basic residues" evidence="1">
    <location>
        <begin position="1"/>
        <end position="13"/>
    </location>
</feature>
<name>A0A329QR32_9ACTN</name>
<organism evidence="3 4">
    <name type="scientific">Phytoactinopolyspora halophila</name>
    <dbReference type="NCBI Taxonomy" id="1981511"/>
    <lineage>
        <taxon>Bacteria</taxon>
        <taxon>Bacillati</taxon>
        <taxon>Actinomycetota</taxon>
        <taxon>Actinomycetes</taxon>
        <taxon>Jiangellales</taxon>
        <taxon>Jiangellaceae</taxon>
        <taxon>Phytoactinopolyspora</taxon>
    </lineage>
</organism>
<comment type="caution">
    <text evidence="3">The sequence shown here is derived from an EMBL/GenBank/DDBJ whole genome shotgun (WGS) entry which is preliminary data.</text>
</comment>
<dbReference type="Proteomes" id="UP000250462">
    <property type="component" value="Unassembled WGS sequence"/>
</dbReference>
<sequence length="90" mass="9591">MVPRRRAAGHGRRSAHDTPTPTGPSLAEITIYGLLAAAVAAGLLLLDGRPWPLAAAVLGGTAGLLAVLALTSSKIHPKREQAERRRRRRR</sequence>
<keyword evidence="4" id="KW-1185">Reference proteome</keyword>
<evidence type="ECO:0000313" key="4">
    <source>
        <dbReference type="Proteomes" id="UP000250462"/>
    </source>
</evidence>
<feature type="transmembrane region" description="Helical" evidence="2">
    <location>
        <begin position="51"/>
        <end position="71"/>
    </location>
</feature>
<dbReference type="RefSeq" id="WP_112258674.1">
    <property type="nucleotide sequence ID" value="NZ_QMIG01000011.1"/>
</dbReference>
<gene>
    <name evidence="3" type="ORF">DPM12_12595</name>
</gene>
<protein>
    <submittedName>
        <fullName evidence="3">Uncharacterized protein</fullName>
    </submittedName>
</protein>
<feature type="transmembrane region" description="Helical" evidence="2">
    <location>
        <begin position="21"/>
        <end position="45"/>
    </location>
</feature>
<dbReference type="EMBL" id="QMIG01000011">
    <property type="protein sequence ID" value="RAW13832.1"/>
    <property type="molecule type" value="Genomic_DNA"/>
</dbReference>
<accession>A0A329QR32</accession>
<keyword evidence="2" id="KW-0812">Transmembrane</keyword>
<reference evidence="3 4" key="1">
    <citation type="submission" date="2018-06" db="EMBL/GenBank/DDBJ databases">
        <title>Phytoactinopolyspora halophila sp. nov., a novel halophilic actinomycete isolated from a saline soil in China.</title>
        <authorList>
            <person name="Tang S.-K."/>
        </authorList>
    </citation>
    <scope>NUCLEOTIDE SEQUENCE [LARGE SCALE GENOMIC DNA]</scope>
    <source>
        <strain evidence="3 4">YIM 96934</strain>
    </source>
</reference>